<proteinExistence type="predicted"/>
<dbReference type="AlphaFoldDB" id="A0A4R3YCB6"/>
<name>A0A4R3YCB6_9PROT</name>
<organism evidence="1 2">
    <name type="scientific">Sulfurirhabdus autotrophica</name>
    <dbReference type="NCBI Taxonomy" id="1706046"/>
    <lineage>
        <taxon>Bacteria</taxon>
        <taxon>Pseudomonadati</taxon>
        <taxon>Pseudomonadota</taxon>
        <taxon>Betaproteobacteria</taxon>
        <taxon>Nitrosomonadales</taxon>
        <taxon>Sulfuricellaceae</taxon>
        <taxon>Sulfurirhabdus</taxon>
    </lineage>
</organism>
<comment type="caution">
    <text evidence="1">The sequence shown here is derived from an EMBL/GenBank/DDBJ whole genome shotgun (WGS) entry which is preliminary data.</text>
</comment>
<evidence type="ECO:0000313" key="1">
    <source>
        <dbReference type="EMBL" id="TCV90085.1"/>
    </source>
</evidence>
<protein>
    <recommendedName>
        <fullName evidence="3">Crp/Fnr family transcriptional regulator</fullName>
    </recommendedName>
</protein>
<evidence type="ECO:0008006" key="3">
    <source>
        <dbReference type="Google" id="ProtNLM"/>
    </source>
</evidence>
<dbReference type="Proteomes" id="UP000295367">
    <property type="component" value="Unassembled WGS sequence"/>
</dbReference>
<keyword evidence="2" id="KW-1185">Reference proteome</keyword>
<sequence>MSDDKKLSKLFRSLPDAQRQTLLAFAEFLAARGQEGVVKEIPQVNPIPRPSEESVIRAIKRLRATYPMLESGKLLNETSSAMTQHAMHGKPAVEVIDQLEVVFKSHYERYLGEQ</sequence>
<dbReference type="OrthoDB" id="8481263at2"/>
<reference evidence="1 2" key="1">
    <citation type="submission" date="2019-03" db="EMBL/GenBank/DDBJ databases">
        <title>Genomic Encyclopedia of Type Strains, Phase IV (KMG-IV): sequencing the most valuable type-strain genomes for metagenomic binning, comparative biology and taxonomic classification.</title>
        <authorList>
            <person name="Goeker M."/>
        </authorList>
    </citation>
    <scope>NUCLEOTIDE SEQUENCE [LARGE SCALE GENOMIC DNA]</scope>
    <source>
        <strain evidence="1 2">DSM 100309</strain>
    </source>
</reference>
<gene>
    <name evidence="1" type="ORF">EDC63_10150</name>
</gene>
<evidence type="ECO:0000313" key="2">
    <source>
        <dbReference type="Proteomes" id="UP000295367"/>
    </source>
</evidence>
<dbReference type="RefSeq" id="WP_124947933.1">
    <property type="nucleotide sequence ID" value="NZ_BHVT01000073.1"/>
</dbReference>
<accession>A0A4R3YCB6</accession>
<dbReference type="EMBL" id="SMCO01000001">
    <property type="protein sequence ID" value="TCV90085.1"/>
    <property type="molecule type" value="Genomic_DNA"/>
</dbReference>